<dbReference type="Gene3D" id="3.30.710.10">
    <property type="entry name" value="Potassium Channel Kv1.1, Chain A"/>
    <property type="match status" value="1"/>
</dbReference>
<feature type="region of interest" description="Disordered" evidence="3">
    <location>
        <begin position="394"/>
        <end position="427"/>
    </location>
</feature>
<dbReference type="STRING" id="1367422.A0A178ZXA2"/>
<dbReference type="SMART" id="SM00906">
    <property type="entry name" value="Fungal_trans"/>
    <property type="match status" value="1"/>
</dbReference>
<dbReference type="CDD" id="cd18186">
    <property type="entry name" value="BTB_POZ_ZBTB_KLHL-like"/>
    <property type="match status" value="1"/>
</dbReference>
<dbReference type="CDD" id="cd12148">
    <property type="entry name" value="fungal_TF_MHR"/>
    <property type="match status" value="1"/>
</dbReference>
<dbReference type="Pfam" id="PF04082">
    <property type="entry name" value="Fungal_trans"/>
    <property type="match status" value="1"/>
</dbReference>
<dbReference type="PANTHER" id="PTHR31001:SF79">
    <property type="entry name" value="ZN(II)2CYS6 TRANSCRIPTION FACTOR (EUROFUNG)"/>
    <property type="match status" value="1"/>
</dbReference>
<dbReference type="PANTHER" id="PTHR31001">
    <property type="entry name" value="UNCHARACTERIZED TRANSCRIPTIONAL REGULATORY PROTEIN"/>
    <property type="match status" value="1"/>
</dbReference>
<feature type="region of interest" description="Disordered" evidence="3">
    <location>
        <begin position="797"/>
        <end position="820"/>
    </location>
</feature>
<organism evidence="5 6">
    <name type="scientific">Fonsecaea erecta</name>
    <dbReference type="NCBI Taxonomy" id="1367422"/>
    <lineage>
        <taxon>Eukaryota</taxon>
        <taxon>Fungi</taxon>
        <taxon>Dikarya</taxon>
        <taxon>Ascomycota</taxon>
        <taxon>Pezizomycotina</taxon>
        <taxon>Eurotiomycetes</taxon>
        <taxon>Chaetothyriomycetidae</taxon>
        <taxon>Chaetothyriales</taxon>
        <taxon>Herpotrichiellaceae</taxon>
        <taxon>Fonsecaea</taxon>
    </lineage>
</organism>
<comment type="caution">
    <text evidence="5">The sequence shown here is derived from an EMBL/GenBank/DDBJ whole genome shotgun (WGS) entry which is preliminary data.</text>
</comment>
<feature type="compositionally biased region" description="Low complexity" evidence="3">
    <location>
        <begin position="411"/>
        <end position="421"/>
    </location>
</feature>
<keyword evidence="2" id="KW-0539">Nucleus</keyword>
<feature type="domain" description="Xylanolytic transcriptional activator regulatory" evidence="4">
    <location>
        <begin position="321"/>
        <end position="394"/>
    </location>
</feature>
<feature type="region of interest" description="Disordered" evidence="3">
    <location>
        <begin position="103"/>
        <end position="134"/>
    </location>
</feature>
<dbReference type="RefSeq" id="XP_018697689.1">
    <property type="nucleotide sequence ID" value="XM_018831810.1"/>
</dbReference>
<dbReference type="InterPro" id="IPR050613">
    <property type="entry name" value="Sec_Metabolite_Reg"/>
</dbReference>
<dbReference type="OrthoDB" id="3989227at2759"/>
<name>A0A178ZXA2_9EURO</name>
<dbReference type="GO" id="GO:0003677">
    <property type="term" value="F:DNA binding"/>
    <property type="evidence" value="ECO:0007669"/>
    <property type="project" value="InterPro"/>
</dbReference>
<dbReference type="GO" id="GO:0008270">
    <property type="term" value="F:zinc ion binding"/>
    <property type="evidence" value="ECO:0007669"/>
    <property type="project" value="InterPro"/>
</dbReference>
<dbReference type="AlphaFoldDB" id="A0A178ZXA2"/>
<feature type="region of interest" description="Disordered" evidence="3">
    <location>
        <begin position="1"/>
        <end position="39"/>
    </location>
</feature>
<evidence type="ECO:0000256" key="1">
    <source>
        <dbReference type="ARBA" id="ARBA00004123"/>
    </source>
</evidence>
<evidence type="ECO:0000313" key="6">
    <source>
        <dbReference type="Proteomes" id="UP000078343"/>
    </source>
</evidence>
<evidence type="ECO:0000313" key="5">
    <source>
        <dbReference type="EMBL" id="OAP64322.1"/>
    </source>
</evidence>
<comment type="subcellular location">
    <subcellularLocation>
        <location evidence="1">Nucleus</location>
    </subcellularLocation>
</comment>
<sequence length="1158" mass="128860">MFDALRQGTGSDLRLKELLTPETSTTDSGSDGNPPRTSLSLDMFQSTYHGLAREPSDLSMPLSGLRLSNGESKPEDPFWTHISDEIDQLNHLMRRRDNTYASSISPENKQCDRPREWVPPADPEREQEEDTVGTTDFHKEAGDKILEALDPDSHCPICQLMPFTKSSLLQDIPIKCTPATAVRHLAQSFPTRAQSNVLFRCWLSGVYPILGLLLPSEVSKKHEEFWDQVESNGFSEATLRDLDFLAVLHAIWYAGSLSISTKGLRQWFPHNSRARLSTRFHDQVVFCLLISCFAQNISLYKLAALVLLQSMPIAEEDPLQSSLYLSLVVRLALTMGLHREPTLFGLSVTEEAMRRRLWWQIIQLDISHVVASGYPSQISEKFCDTRINCEDRDARVSEDGSTGADSDKSSKNSSPYSATSNGESNPRAFGTGSLLARGKSIMACAMRSVVSLHLETKRLTNGDMQEMKSIMTEAAVQVNAILRSIPSKGLPEMGFIPDMTREIQQRVADTDVLMSSPITSNDVAFYKTPANKNDSSWPLAAYYRQKQTAYNKWARIHLSMLIDKLHCVSYAPFLKNTKSKLWDMGRQCALHNCHSFLRKFISLASDPDLEPFRWGWPTAYGPLHAALIVLVDLYERPTSVEAPRSRELVDKMFELAAPGAGIVGGPDGVTVQRPLREGGVEAWDMLRGLRSAAWQRAGLDPTVLWTVADQVELGIAIPLTDAQKIAQSLREDSIYDTKPLASEHPVLYTEDSQTEQQITEQGVKYLEQLAHKELGSEGSGTEGLLCSQALRNNFPQTLVNDSGSNGGRVLARRDGQPKMPFPLSKRMEKCSGHAAAADSAPVHTLHLHSHVPRAEGEPRACPTQTTPPLGGLEATNGTQTVPPNSYASGQHSWGQMSANAVTGTQQDLFNNQSPKQQTVEASYGNGYVNGYSGGLPEHHEESHKDQSFVYTELHRGDTDMNMGFDWERWDSVFGQYSGFTDLMEDVTAWSDILICQMESTDDQTIYTPGDDLFDYSNVVTFAAGSGNNRQYFTFDGPRLCRESTYFEGRLHGDSPEATTRHFDFADVDPAALACMLYWYRGWSCGSCEEDVTHINTTLSLAEKCRIPRFKEHLVKKMEARTNTTDVDRAQRDLSSWLCGDDEANVSATDLAKGQESLP</sequence>
<proteinExistence type="predicted"/>
<dbReference type="GO" id="GO:0005634">
    <property type="term" value="C:nucleus"/>
    <property type="evidence" value="ECO:0007669"/>
    <property type="project" value="UniProtKB-SubCell"/>
</dbReference>
<evidence type="ECO:0000256" key="2">
    <source>
        <dbReference type="ARBA" id="ARBA00023242"/>
    </source>
</evidence>
<evidence type="ECO:0000256" key="3">
    <source>
        <dbReference type="SAM" id="MobiDB-lite"/>
    </source>
</evidence>
<reference evidence="5 6" key="1">
    <citation type="submission" date="2016-04" db="EMBL/GenBank/DDBJ databases">
        <title>Draft genome of Fonsecaea erecta CBS 125763.</title>
        <authorList>
            <person name="Weiss V.A."/>
            <person name="Vicente V.A."/>
            <person name="Raittz R.T."/>
            <person name="Moreno L.F."/>
            <person name="De Souza E.M."/>
            <person name="Pedrosa F.O."/>
            <person name="Steffens M.B."/>
            <person name="Faoro H."/>
            <person name="Tadra-Sfeir M.Z."/>
            <person name="Najafzadeh M.J."/>
            <person name="Felipe M.S."/>
            <person name="Teixeira M."/>
            <person name="Sun J."/>
            <person name="Xi L."/>
            <person name="Gomes R."/>
            <person name="De Azevedo C.M."/>
            <person name="Salgado C.G."/>
            <person name="Da Silva M.B."/>
            <person name="Nascimento M.F."/>
            <person name="Queiroz-Telles F."/>
            <person name="Attili D.S."/>
            <person name="Gorbushina A."/>
        </authorList>
    </citation>
    <scope>NUCLEOTIDE SEQUENCE [LARGE SCALE GENOMIC DNA]</scope>
    <source>
        <strain evidence="5 6">CBS 125763</strain>
    </source>
</reference>
<dbReference type="InterPro" id="IPR011333">
    <property type="entry name" value="SKP1/BTB/POZ_sf"/>
</dbReference>
<gene>
    <name evidence="5" type="ORF">AYL99_00294</name>
</gene>
<dbReference type="EMBL" id="LVYI01000001">
    <property type="protein sequence ID" value="OAP64322.1"/>
    <property type="molecule type" value="Genomic_DNA"/>
</dbReference>
<dbReference type="InterPro" id="IPR007219">
    <property type="entry name" value="XnlR_reg_dom"/>
</dbReference>
<keyword evidence="6" id="KW-1185">Reference proteome</keyword>
<dbReference type="GeneID" id="30004464"/>
<dbReference type="GO" id="GO:0006351">
    <property type="term" value="P:DNA-templated transcription"/>
    <property type="evidence" value="ECO:0007669"/>
    <property type="project" value="InterPro"/>
</dbReference>
<dbReference type="Proteomes" id="UP000078343">
    <property type="component" value="Unassembled WGS sequence"/>
</dbReference>
<accession>A0A178ZXA2</accession>
<protein>
    <recommendedName>
        <fullName evidence="4">Xylanolytic transcriptional activator regulatory domain-containing protein</fullName>
    </recommendedName>
</protein>
<evidence type="ECO:0000259" key="4">
    <source>
        <dbReference type="SMART" id="SM00906"/>
    </source>
</evidence>
<feature type="compositionally biased region" description="Polar residues" evidence="3">
    <location>
        <begin position="21"/>
        <end position="39"/>
    </location>
</feature>